<gene>
    <name evidence="4" type="ORF">DMP10_03940</name>
</gene>
<evidence type="ECO:0000256" key="1">
    <source>
        <dbReference type="SAM" id="MobiDB-lite"/>
    </source>
</evidence>
<name>A0A3N0AUN6_9ACTN</name>
<evidence type="ECO:0000256" key="2">
    <source>
        <dbReference type="SAM" id="Phobius"/>
    </source>
</evidence>
<protein>
    <recommendedName>
        <fullName evidence="3">DUF11 domain-containing protein</fullName>
    </recommendedName>
</protein>
<keyword evidence="5" id="KW-1185">Reference proteome</keyword>
<feature type="region of interest" description="Disordered" evidence="1">
    <location>
        <begin position="1547"/>
        <end position="1589"/>
    </location>
</feature>
<feature type="compositionally biased region" description="Basic and acidic residues" evidence="1">
    <location>
        <begin position="1333"/>
        <end position="1356"/>
    </location>
</feature>
<dbReference type="InterPro" id="IPR026466">
    <property type="entry name" value="Fim_isopep_form_D2_dom"/>
</dbReference>
<feature type="region of interest" description="Disordered" evidence="1">
    <location>
        <begin position="1607"/>
        <end position="1634"/>
    </location>
</feature>
<evidence type="ECO:0000259" key="3">
    <source>
        <dbReference type="Pfam" id="PF01345"/>
    </source>
</evidence>
<dbReference type="Pfam" id="PF01345">
    <property type="entry name" value="DUF11"/>
    <property type="match status" value="1"/>
</dbReference>
<dbReference type="NCBIfam" id="TIGR04226">
    <property type="entry name" value="RrgB_K2N_iso_D2"/>
    <property type="match status" value="1"/>
</dbReference>
<accession>A0A3N0AUN6</accession>
<reference evidence="4 5" key="1">
    <citation type="journal article" date="2019" name="Microbiol. Resour. Announc.">
        <title>Draft Genome Sequences of Type Strains of Gordonibacter faecihominis, Paraeggerthella hongkongensis, Parvibacter caecicola,Slackia equolifaciens, Slackia faecicanis, and Slackia isoflavoniconvertens.</title>
        <authorList>
            <person name="Danylec N."/>
            <person name="Stoll D.A."/>
            <person name="Dotsch A."/>
            <person name="Huch M."/>
        </authorList>
    </citation>
    <scope>NUCLEOTIDE SEQUENCE [LARGE SCALE GENOMIC DNA]</scope>
    <source>
        <strain evidence="4 5">DSM 18785</strain>
    </source>
</reference>
<dbReference type="NCBIfam" id="TIGR01451">
    <property type="entry name" value="B_ant_repeat"/>
    <property type="match status" value="2"/>
</dbReference>
<dbReference type="EMBL" id="QICA01000005">
    <property type="protein sequence ID" value="RNL38611.1"/>
    <property type="molecule type" value="Genomic_DNA"/>
</dbReference>
<feature type="transmembrane region" description="Helical" evidence="2">
    <location>
        <begin position="1842"/>
        <end position="1859"/>
    </location>
</feature>
<comment type="caution">
    <text evidence="4">The sequence shown here is derived from an EMBL/GenBank/DDBJ whole genome shotgun (WGS) entry which is preliminary data.</text>
</comment>
<organism evidence="4 5">
    <name type="scientific">Adlercreutzia equolifaciens subsp. celatus DSM 18785</name>
    <dbReference type="NCBI Taxonomy" id="1121021"/>
    <lineage>
        <taxon>Bacteria</taxon>
        <taxon>Bacillati</taxon>
        <taxon>Actinomycetota</taxon>
        <taxon>Coriobacteriia</taxon>
        <taxon>Eggerthellales</taxon>
        <taxon>Eggerthellaceae</taxon>
        <taxon>Adlercreutzia</taxon>
    </lineage>
</organism>
<dbReference type="InterPro" id="IPR047589">
    <property type="entry name" value="DUF11_rpt"/>
</dbReference>
<evidence type="ECO:0000313" key="4">
    <source>
        <dbReference type="EMBL" id="RNL38611.1"/>
    </source>
</evidence>
<dbReference type="Proteomes" id="UP000278327">
    <property type="component" value="Unassembled WGS sequence"/>
</dbReference>
<dbReference type="InterPro" id="IPR008966">
    <property type="entry name" value="Adhesion_dom_sf"/>
</dbReference>
<feature type="compositionally biased region" description="Basic and acidic residues" evidence="1">
    <location>
        <begin position="1312"/>
        <end position="1325"/>
    </location>
</feature>
<feature type="compositionally biased region" description="Low complexity" evidence="1">
    <location>
        <begin position="1263"/>
        <end position="1276"/>
    </location>
</feature>
<feature type="compositionally biased region" description="Pro residues" evidence="1">
    <location>
        <begin position="1213"/>
        <end position="1229"/>
    </location>
</feature>
<dbReference type="Gene3D" id="2.60.40.740">
    <property type="match status" value="2"/>
</dbReference>
<feature type="domain" description="DUF11" evidence="3">
    <location>
        <begin position="1654"/>
        <end position="1759"/>
    </location>
</feature>
<feature type="compositionally biased region" description="Basic and acidic residues" evidence="1">
    <location>
        <begin position="1579"/>
        <end position="1589"/>
    </location>
</feature>
<feature type="region of interest" description="Disordered" evidence="1">
    <location>
        <begin position="1205"/>
        <end position="1374"/>
    </location>
</feature>
<keyword evidence="2" id="KW-1133">Transmembrane helix</keyword>
<evidence type="ECO:0000313" key="5">
    <source>
        <dbReference type="Proteomes" id="UP000278327"/>
    </source>
</evidence>
<dbReference type="RefSeq" id="WP_117285082.1">
    <property type="nucleotide sequence ID" value="NZ_JAMTCE010000004.1"/>
</dbReference>
<keyword evidence="2" id="KW-0812">Transmembrane</keyword>
<dbReference type="SUPFAM" id="SSF49401">
    <property type="entry name" value="Bacterial adhesins"/>
    <property type="match status" value="1"/>
</dbReference>
<dbReference type="InterPro" id="IPR001434">
    <property type="entry name" value="OmcB-like_DUF11"/>
</dbReference>
<sequence>MTEGELVEPYADSEGFTDYSGLSIKGGAPGTDYALETVAYARIGRGSNEGTQYQDGRKFPLGGGTQTASISMLVIKSSGSYVIKNTNGTGSSVGVGIRVSPGVKADITFAGVNINGRFPMDIATNSHTSGNGTVEAEAGDISNPTTVHLTLADGTVNTLKNSAFSSTVQSDHSIQFPGLRCGEGSVLVVDDSVRNVDISGKAIVPDQGIIPEGVTYVNRDGETVTSTGKGKDLVSSLSNLESRNPGQLWVYSGIRSAAIGGGPIENSGDMTFNGGSLHAYSNDKGTTAEGSDNGSGAAIGGGHAGGGTSIVFNGGTVDAYASYHGAAIGGGCTYTGGMSTSYNTWPLRDALISRTANHTIAGDITINGGYVEAWGAHHSNAFGQGCGGTNTGKTILITGGTLLPHWGGNSSFLEIGGTSGFVIITGGSVNCTRFQGNDNDGLAYGDVDRKTKVGMITIDVTSKIQAAADAAGVTADLNARMESWELLLNQKLTDPRYGAPARLNNGKLYLWLPKGTNEKNQIDANFSYYVGDRLLSSKTTLPEGSVGGGDATPKEWNIFELDENFVRENWSKYYDGKELEPVNVDPDKGGTAIPVTDPDGGKLDKNDFISYYFWQTDENGETVGSASTSDSTPADAGAYNIEVRSSQYKKQSPFSDTYWGHAATGSAVISPVTSKTSWNLTEPVKLELTDDEGNKVVKEYTGPTWAQDENAGNFNTATNNHLVVPVDIASDKLPFGDTYPDGSSMSKTTCKAPTGRLQLYIDGRAVPQSLGGVIEFDRTQLEDSSFERAWVAKDATGREHTVAYFNLTRGQLEAFGLEDKSAEGNEHYVYVEYTSARAGSEPRDDAAGASEASVAAMTMSVQARESWKPAHNDSAYVNYYESANESAPVEIELAIPDFRLFNEKGTGYIPNDDSAANVAKLKLDDATERDWVDPATKEPRGKQEQTDVSQFRDVVDENTGAVTEARQDWFPLYVQTNSIGDVVFSSSNPDVIQIEPNEFTSNRVYVDGKTDYGVGASAKVVSAGKTTITATIKGTGAYSSVSKSFDVYVFPDLAKEPELTMTETAYDMSRVDGTIRPGDTLRYIVTATNQRNDTACINPNYELGVPADTEFAALTIVDPEGHEVKADYELVGDKVTIRSLPTLFGGQSYRFKLDVTVKPDVVKKAEGEKPELLSHSKVSGVYGINPDAFEWDNRIDAENGVEVTPAEAEANPTLPPSPDEPTRPAPDPIVPDGGKATEILGGELQDPEPVNPDEPEGPDNPKKPGVPVGPVEPGSPFDTAVEADPDDPTKPAPPVDPDADPSDPEGQPPKQPIKEGDVIVKFGDKDDPESPDDIARELDEQIKKKLEEDPEADHVDIPVTIERPNPDDPAGDPIREEVIVTVPITPEMRPDPVDPDDRNDHDLIIVPGDVDPRPSGDIVTEKTAENVTPGFAERPNRSSALVGDRVRFTVSVKNTKPGSAYYDVVVKDPLPQGLAYVPGSTVVVDSSGKEHRGFEADWNEEARTIGFCLGDVPGPGEASVSFECLVTGEALFGNGDLSNVAVALGTQPSETLPTPDPDNPTSGPIVIDRDPTPPGPYNPEDHGTTWDEKEKDVIDEIRDVFPDIPEDEEIVIPPSRPADPGTASPSDPKLVDDEEGPADIKLVKSAENLDRGDGSTHVGDTVRYTVVVSNAKQYSMWYDAVVRDKVPEGLEVLEGTIKLTDVDGRTSDVADSAYDARSRVLAVSCGDLPGGASVTVTFDVLVTEDAVGRDVGNTATAYGTLPSTREPGTSGITPGTPFVPSDGWESFIEAHPGVSNPNPVYPSADVNASGGVIGSADDDKRADGKKDRTLLHLAQTGDATKGALAIAIACVAAFIALLARRQLGWRWSTPRGAHRR</sequence>
<keyword evidence="2" id="KW-0472">Membrane</keyword>
<proteinExistence type="predicted"/>